<gene>
    <name evidence="1" type="ORF">Tci_047266</name>
</gene>
<protein>
    <submittedName>
        <fullName evidence="1">Uncharacterized protein</fullName>
    </submittedName>
</protein>
<proteinExistence type="predicted"/>
<sequence length="164" mass="17931">MKQKLKEAETERGDLKLKFKKFQSSSKSLSELIASQSNNKHGLGYLPSEDVSANLSLNCPSDRVQPSRGYNAVPSPITGNFMPPKPDLVFNTAPIAVETAHSAFTVKLSSSEPTQDLSHINRPSSPIIEEWVSDTKDDSETTALQIAHSSVQSTKQETPPRHSV</sequence>
<organism evidence="1">
    <name type="scientific">Tanacetum cinerariifolium</name>
    <name type="common">Dalmatian daisy</name>
    <name type="synonym">Chrysanthemum cinerariifolium</name>
    <dbReference type="NCBI Taxonomy" id="118510"/>
    <lineage>
        <taxon>Eukaryota</taxon>
        <taxon>Viridiplantae</taxon>
        <taxon>Streptophyta</taxon>
        <taxon>Embryophyta</taxon>
        <taxon>Tracheophyta</taxon>
        <taxon>Spermatophyta</taxon>
        <taxon>Magnoliopsida</taxon>
        <taxon>eudicotyledons</taxon>
        <taxon>Gunneridae</taxon>
        <taxon>Pentapetalae</taxon>
        <taxon>asterids</taxon>
        <taxon>campanulids</taxon>
        <taxon>Asterales</taxon>
        <taxon>Asteraceae</taxon>
        <taxon>Asteroideae</taxon>
        <taxon>Anthemideae</taxon>
        <taxon>Anthemidinae</taxon>
        <taxon>Tanacetum</taxon>
    </lineage>
</organism>
<evidence type="ECO:0000313" key="1">
    <source>
        <dbReference type="EMBL" id="GEU75288.1"/>
    </source>
</evidence>
<dbReference type="EMBL" id="BKCJ010007053">
    <property type="protein sequence ID" value="GEU75288.1"/>
    <property type="molecule type" value="Genomic_DNA"/>
</dbReference>
<name>A0A6L2MMV7_TANCI</name>
<accession>A0A6L2MMV7</accession>
<comment type="caution">
    <text evidence="1">The sequence shown here is derived from an EMBL/GenBank/DDBJ whole genome shotgun (WGS) entry which is preliminary data.</text>
</comment>
<dbReference type="AlphaFoldDB" id="A0A6L2MMV7"/>
<reference evidence="1" key="1">
    <citation type="journal article" date="2019" name="Sci. Rep.">
        <title>Draft genome of Tanacetum cinerariifolium, the natural source of mosquito coil.</title>
        <authorList>
            <person name="Yamashiro T."/>
            <person name="Shiraishi A."/>
            <person name="Satake H."/>
            <person name="Nakayama K."/>
        </authorList>
    </citation>
    <scope>NUCLEOTIDE SEQUENCE</scope>
</reference>